<dbReference type="STRING" id="1448320.A0A319DSW6"/>
<dbReference type="EMBL" id="KZ825872">
    <property type="protein sequence ID" value="PYH94403.1"/>
    <property type="molecule type" value="Genomic_DNA"/>
</dbReference>
<keyword evidence="3" id="KW-1185">Reference proteome</keyword>
<organism evidence="2 3">
    <name type="scientific">Aspergillus ellipticus CBS 707.79</name>
    <dbReference type="NCBI Taxonomy" id="1448320"/>
    <lineage>
        <taxon>Eukaryota</taxon>
        <taxon>Fungi</taxon>
        <taxon>Dikarya</taxon>
        <taxon>Ascomycota</taxon>
        <taxon>Pezizomycotina</taxon>
        <taxon>Eurotiomycetes</taxon>
        <taxon>Eurotiomycetidae</taxon>
        <taxon>Eurotiales</taxon>
        <taxon>Aspergillaceae</taxon>
        <taxon>Aspergillus</taxon>
        <taxon>Aspergillus subgen. Circumdati</taxon>
    </lineage>
</organism>
<dbReference type="AlphaFoldDB" id="A0A319DSW6"/>
<dbReference type="PANTHER" id="PTHR47534">
    <property type="entry name" value="YALI0E05731P"/>
    <property type="match status" value="1"/>
</dbReference>
<evidence type="ECO:0000313" key="2">
    <source>
        <dbReference type="EMBL" id="PYH94403.1"/>
    </source>
</evidence>
<reference evidence="2 3" key="1">
    <citation type="submission" date="2018-02" db="EMBL/GenBank/DDBJ databases">
        <title>The genomes of Aspergillus section Nigri reveals drivers in fungal speciation.</title>
        <authorList>
            <consortium name="DOE Joint Genome Institute"/>
            <person name="Vesth T.C."/>
            <person name="Nybo J."/>
            <person name="Theobald S."/>
            <person name="Brandl J."/>
            <person name="Frisvad J.C."/>
            <person name="Nielsen K.F."/>
            <person name="Lyhne E.K."/>
            <person name="Kogle M.E."/>
            <person name="Kuo A."/>
            <person name="Riley R."/>
            <person name="Clum A."/>
            <person name="Nolan M."/>
            <person name="Lipzen A."/>
            <person name="Salamov A."/>
            <person name="Henrissat B."/>
            <person name="Wiebenga A."/>
            <person name="De vries R.P."/>
            <person name="Grigoriev I.V."/>
            <person name="Mortensen U.H."/>
            <person name="Andersen M.R."/>
            <person name="Baker S.E."/>
        </authorList>
    </citation>
    <scope>NUCLEOTIDE SEQUENCE [LARGE SCALE GENOMIC DNA]</scope>
    <source>
        <strain evidence="2 3">CBS 707.79</strain>
    </source>
</reference>
<dbReference type="VEuPathDB" id="FungiDB:BO71DRAFT_398919"/>
<dbReference type="Proteomes" id="UP000247810">
    <property type="component" value="Unassembled WGS sequence"/>
</dbReference>
<dbReference type="GO" id="GO:0016491">
    <property type="term" value="F:oxidoreductase activity"/>
    <property type="evidence" value="ECO:0007669"/>
    <property type="project" value="UniProtKB-KW"/>
</dbReference>
<proteinExistence type="predicted"/>
<dbReference type="InterPro" id="IPR036291">
    <property type="entry name" value="NAD(P)-bd_dom_sf"/>
</dbReference>
<dbReference type="InterPro" id="IPR052228">
    <property type="entry name" value="Sec_Metab_Biosynth_Oxidored"/>
</dbReference>
<name>A0A319DSW6_9EURO</name>
<dbReference type="Gene3D" id="3.40.50.720">
    <property type="entry name" value="NAD(P)-binding Rossmann-like Domain"/>
    <property type="match status" value="1"/>
</dbReference>
<dbReference type="PANTHER" id="PTHR47534:SF3">
    <property type="entry name" value="ALCOHOL DEHYDROGENASE-LIKE C-TERMINAL DOMAIN-CONTAINING PROTEIN"/>
    <property type="match status" value="1"/>
</dbReference>
<protein>
    <recommendedName>
        <fullName evidence="4">NAD(P)-binding protein</fullName>
    </recommendedName>
</protein>
<sequence>MVPLSDVQSSIAKNTTSLPEGLVALFVGGTNGVGEITLKQLARHAKRPRIYFVGRSQEAGTRIAAECKVLNPEGQYIFISADASLLNVVDEVCRDFKRRESALNFLFLSMGTATIYDETSEGLRRFTSLLYYGRIRFIVNLLPLLQRATGLRRVISVGSGGYEGPIDTTDLEARQASIAFYRGHVTSITTLALERLADQAPTVSFINTHPGTIKSGLMRETDNFRMWVVWFILLLFGRWIYVPHAESGERNLFLLTSARYPPRDGEDAGVPMPEGMSVARGCDGERGSGVYSVIWTGETPDTALEVLAGLRKKGMREMIWRYTESQFKRVTGAESIE</sequence>
<evidence type="ECO:0008006" key="4">
    <source>
        <dbReference type="Google" id="ProtNLM"/>
    </source>
</evidence>
<dbReference type="SUPFAM" id="SSF51735">
    <property type="entry name" value="NAD(P)-binding Rossmann-fold domains"/>
    <property type="match status" value="1"/>
</dbReference>
<gene>
    <name evidence="2" type="ORF">BO71DRAFT_398919</name>
</gene>
<evidence type="ECO:0000256" key="1">
    <source>
        <dbReference type="ARBA" id="ARBA00023002"/>
    </source>
</evidence>
<keyword evidence="1" id="KW-0560">Oxidoreductase</keyword>
<dbReference type="OrthoDB" id="2898509at2759"/>
<accession>A0A319DSW6</accession>
<evidence type="ECO:0000313" key="3">
    <source>
        <dbReference type="Proteomes" id="UP000247810"/>
    </source>
</evidence>